<feature type="domain" description="Cwf19-like C-terminal" evidence="4">
    <location>
        <begin position="79"/>
        <end position="170"/>
    </location>
</feature>
<evidence type="ECO:0000256" key="1">
    <source>
        <dbReference type="ARBA" id="ARBA00006795"/>
    </source>
</evidence>
<protein>
    <submittedName>
        <fullName evidence="5">Uncharacterized protein</fullName>
    </submittedName>
</protein>
<evidence type="ECO:0000259" key="3">
    <source>
        <dbReference type="Pfam" id="PF04676"/>
    </source>
</evidence>
<dbReference type="EMBL" id="CP056068">
    <property type="protein sequence ID" value="UVC54650.1"/>
    <property type="molecule type" value="Genomic_DNA"/>
</dbReference>
<dbReference type="GO" id="GO:0000398">
    <property type="term" value="P:mRNA splicing, via spliceosome"/>
    <property type="evidence" value="ECO:0007669"/>
    <property type="project" value="TreeGrafter"/>
</dbReference>
<feature type="compositionally biased region" description="Basic and acidic residues" evidence="2">
    <location>
        <begin position="215"/>
        <end position="230"/>
    </location>
</feature>
<evidence type="ECO:0000259" key="4">
    <source>
        <dbReference type="Pfam" id="PF04677"/>
    </source>
</evidence>
<evidence type="ECO:0000313" key="5">
    <source>
        <dbReference type="EMBL" id="UVC54650.1"/>
    </source>
</evidence>
<dbReference type="AlphaFoldDB" id="A0A976XJM4"/>
<dbReference type="PANTHER" id="PTHR12072:SF5">
    <property type="entry name" value="CWF19-LIKE PROTEIN 2"/>
    <property type="match status" value="1"/>
</dbReference>
<organism evidence="5 6">
    <name type="scientific">Theileria orientalis</name>
    <dbReference type="NCBI Taxonomy" id="68886"/>
    <lineage>
        <taxon>Eukaryota</taxon>
        <taxon>Sar</taxon>
        <taxon>Alveolata</taxon>
        <taxon>Apicomplexa</taxon>
        <taxon>Aconoidasida</taxon>
        <taxon>Piroplasmida</taxon>
        <taxon>Theileriidae</taxon>
        <taxon>Theileria</taxon>
    </lineage>
</organism>
<accession>A0A976XJM4</accession>
<dbReference type="InterPro" id="IPR006767">
    <property type="entry name" value="Cwf19-like_C_dom-2"/>
</dbReference>
<dbReference type="InterPro" id="IPR040194">
    <property type="entry name" value="Cwf19-like"/>
</dbReference>
<dbReference type="Pfam" id="PF04677">
    <property type="entry name" value="CwfJ_C_1"/>
    <property type="match status" value="1"/>
</dbReference>
<feature type="region of interest" description="Disordered" evidence="2">
    <location>
        <begin position="197"/>
        <end position="247"/>
    </location>
</feature>
<dbReference type="Pfam" id="PF04676">
    <property type="entry name" value="CwfJ_C_2"/>
    <property type="match status" value="1"/>
</dbReference>
<comment type="similarity">
    <text evidence="1">Belongs to the CWF19 family.</text>
</comment>
<gene>
    <name evidence="5" type="ORF">MACJ_003619</name>
</gene>
<proteinExistence type="inferred from homology"/>
<dbReference type="PANTHER" id="PTHR12072">
    <property type="entry name" value="CWF19, CELL CYCLE CONTROL PROTEIN"/>
    <property type="match status" value="1"/>
</dbReference>
<feature type="compositionally biased region" description="Polar residues" evidence="2">
    <location>
        <begin position="198"/>
        <end position="214"/>
    </location>
</feature>
<evidence type="ECO:0000256" key="2">
    <source>
        <dbReference type="SAM" id="MobiDB-lite"/>
    </source>
</evidence>
<feature type="region of interest" description="Disordered" evidence="2">
    <location>
        <begin position="1"/>
        <end position="20"/>
    </location>
</feature>
<name>A0A976XJM4_THEOR</name>
<feature type="domain" description="Cwf19-like protein C-terminal" evidence="3">
    <location>
        <begin position="280"/>
        <end position="371"/>
    </location>
</feature>
<dbReference type="Proteomes" id="UP000244803">
    <property type="component" value="Chromosome 2"/>
</dbReference>
<dbReference type="InterPro" id="IPR006768">
    <property type="entry name" value="Cwf19-like_C_dom-1"/>
</dbReference>
<sequence>MAFYGSKRSRHHHQRPTHDSRANIEFKFDEELYKLNYTASEKLRSKILSEFSLESHEIPSCVYKKTAKLEVASQTWKPRSVSTSRCFYCSLKRNFANSVISSSDSVTLILDSLKNCILEHQLLLVSKSHVQNTLYLDDNAYTEFRNYQKTLVHMFQQMNRCVIFVETSMNDKSLKDSEHDQDIRRFKSKTYEADYFESSGTNQSDSGTHRIQGTDSDRYSVRDRSNEDYRAKHRPRNDSHQSSSQHTNHCKIECYPIPLEYFEEARLYFTKALDEMGPSWSQNKKMAITGKTGVRGSIPRGFDYIHIDFSLLGDAVAHVIDDPSNLRYTFARNIVAGILNMDQLERAFRDSEDYNQGINNIRKLYKDFDWTLSS</sequence>
<evidence type="ECO:0000313" key="6">
    <source>
        <dbReference type="Proteomes" id="UP000244803"/>
    </source>
</evidence>
<dbReference type="GO" id="GO:0071014">
    <property type="term" value="C:post-mRNA release spliceosomal complex"/>
    <property type="evidence" value="ECO:0007669"/>
    <property type="project" value="TreeGrafter"/>
</dbReference>
<reference evidence="5" key="1">
    <citation type="submission" date="2022-07" db="EMBL/GenBank/DDBJ databases">
        <title>Evaluation of T. orientalis genome assembly methods using nanopore sequencing and analysis of variation between genomes.</title>
        <authorList>
            <person name="Yam J."/>
            <person name="Micallef M.L."/>
            <person name="Liu M."/>
            <person name="Djordjevic S.P."/>
            <person name="Bogema D.R."/>
            <person name="Jenkins C."/>
        </authorList>
    </citation>
    <scope>NUCLEOTIDE SEQUENCE</scope>
    <source>
        <strain evidence="5">Fish Creek</strain>
    </source>
</reference>